<dbReference type="WBParaSite" id="SMUV_0000394301-mRNA-1">
    <property type="protein sequence ID" value="SMUV_0000394301-mRNA-1"/>
    <property type="gene ID" value="SMUV_0000394301"/>
</dbReference>
<feature type="chain" id="PRO_5005893077" evidence="1">
    <location>
        <begin position="24"/>
        <end position="86"/>
    </location>
</feature>
<keyword evidence="1" id="KW-0732">Signal</keyword>
<reference evidence="3" key="1">
    <citation type="submission" date="2017-02" db="UniProtKB">
        <authorList>
            <consortium name="WormBaseParasite"/>
        </authorList>
    </citation>
    <scope>IDENTIFICATION</scope>
</reference>
<evidence type="ECO:0000313" key="3">
    <source>
        <dbReference type="WBParaSite" id="SMUV_0000394301-mRNA-1"/>
    </source>
</evidence>
<protein>
    <submittedName>
        <fullName evidence="3">Secreted protein</fullName>
    </submittedName>
</protein>
<proteinExistence type="predicted"/>
<keyword evidence="2" id="KW-1185">Reference proteome</keyword>
<sequence>MALFLELLIGLFNIFIHLNSVNSESLVAVTWSQNGFQQAAEQGELKCSLFCSFIIGLLRICGHEFGIDLTLVLGDSALSSKEAIWG</sequence>
<evidence type="ECO:0000256" key="1">
    <source>
        <dbReference type="SAM" id="SignalP"/>
    </source>
</evidence>
<name>A0A0N5AHT0_9BILA</name>
<dbReference type="Proteomes" id="UP000046393">
    <property type="component" value="Unplaced"/>
</dbReference>
<dbReference type="AlphaFoldDB" id="A0A0N5AHT0"/>
<feature type="signal peptide" evidence="1">
    <location>
        <begin position="1"/>
        <end position="23"/>
    </location>
</feature>
<accession>A0A0N5AHT0</accession>
<evidence type="ECO:0000313" key="2">
    <source>
        <dbReference type="Proteomes" id="UP000046393"/>
    </source>
</evidence>
<organism evidence="2 3">
    <name type="scientific">Syphacia muris</name>
    <dbReference type="NCBI Taxonomy" id="451379"/>
    <lineage>
        <taxon>Eukaryota</taxon>
        <taxon>Metazoa</taxon>
        <taxon>Ecdysozoa</taxon>
        <taxon>Nematoda</taxon>
        <taxon>Chromadorea</taxon>
        <taxon>Rhabditida</taxon>
        <taxon>Spirurina</taxon>
        <taxon>Oxyuridomorpha</taxon>
        <taxon>Oxyuroidea</taxon>
        <taxon>Oxyuridae</taxon>
        <taxon>Syphacia</taxon>
    </lineage>
</organism>